<evidence type="ECO:0000256" key="4">
    <source>
        <dbReference type="ARBA" id="ARBA00044129"/>
    </source>
</evidence>
<sequence length="194" mass="22244">MFLNKLINIARYPNNVNQLSNLFQRCLISSTPAAHNKLTVNKPLEFVDLKEGKDPVQNVNKKIQNSEAGRLFAVVQLCGKQFKITQGDVIMLEGFWEPTNGDQLRLEKVLLCGSQDFTLVGRPILQKGLVDIQATIIEKSLSHTRTHFKYKKRKQYRRINFQRSPTTVLRINSIEINNSVDQNEAQKPSDNVFF</sequence>
<evidence type="ECO:0000256" key="2">
    <source>
        <dbReference type="ARBA" id="ARBA00022980"/>
    </source>
</evidence>
<dbReference type="SUPFAM" id="SSF141091">
    <property type="entry name" value="L21p-like"/>
    <property type="match status" value="1"/>
</dbReference>
<dbReference type="AlphaFoldDB" id="A0A9N9WKP6"/>
<dbReference type="InterPro" id="IPR028909">
    <property type="entry name" value="bL21-like"/>
</dbReference>
<dbReference type="NCBIfam" id="TIGR00061">
    <property type="entry name" value="L21"/>
    <property type="match status" value="1"/>
</dbReference>
<keyword evidence="6" id="KW-1185">Reference proteome</keyword>
<reference evidence="5" key="1">
    <citation type="submission" date="2022-01" db="EMBL/GenBank/DDBJ databases">
        <authorList>
            <person name="King R."/>
        </authorList>
    </citation>
    <scope>NUCLEOTIDE SEQUENCE</scope>
</reference>
<dbReference type="GO" id="GO:0003723">
    <property type="term" value="F:RNA binding"/>
    <property type="evidence" value="ECO:0007669"/>
    <property type="project" value="InterPro"/>
</dbReference>
<protein>
    <recommendedName>
        <fullName evidence="4">Large ribosomal subunit protein bL21m</fullName>
    </recommendedName>
</protein>
<organism evidence="5 6">
    <name type="scientific">Chironomus riparius</name>
    <dbReference type="NCBI Taxonomy" id="315576"/>
    <lineage>
        <taxon>Eukaryota</taxon>
        <taxon>Metazoa</taxon>
        <taxon>Ecdysozoa</taxon>
        <taxon>Arthropoda</taxon>
        <taxon>Hexapoda</taxon>
        <taxon>Insecta</taxon>
        <taxon>Pterygota</taxon>
        <taxon>Neoptera</taxon>
        <taxon>Endopterygota</taxon>
        <taxon>Diptera</taxon>
        <taxon>Nematocera</taxon>
        <taxon>Chironomoidea</taxon>
        <taxon>Chironomidae</taxon>
        <taxon>Chironominae</taxon>
        <taxon>Chironomus</taxon>
    </lineage>
</organism>
<accession>A0A9N9WKP6</accession>
<comment type="similarity">
    <text evidence="1">Belongs to the bacterial ribosomal protein bL21 family.</text>
</comment>
<reference evidence="5" key="2">
    <citation type="submission" date="2022-10" db="EMBL/GenBank/DDBJ databases">
        <authorList>
            <consortium name="ENA_rothamsted_submissions"/>
            <consortium name="culmorum"/>
            <person name="King R."/>
        </authorList>
    </citation>
    <scope>NUCLEOTIDE SEQUENCE</scope>
</reference>
<dbReference type="GO" id="GO:0006412">
    <property type="term" value="P:translation"/>
    <property type="evidence" value="ECO:0007669"/>
    <property type="project" value="InterPro"/>
</dbReference>
<dbReference type="HAMAP" id="MF_01363">
    <property type="entry name" value="Ribosomal_bL21"/>
    <property type="match status" value="1"/>
</dbReference>
<keyword evidence="3" id="KW-0687">Ribonucleoprotein</keyword>
<name>A0A9N9WKP6_9DIPT</name>
<dbReference type="InterPro" id="IPR036164">
    <property type="entry name" value="bL21-like_sf"/>
</dbReference>
<evidence type="ECO:0000256" key="3">
    <source>
        <dbReference type="ARBA" id="ARBA00023274"/>
    </source>
</evidence>
<dbReference type="OrthoDB" id="5994at2759"/>
<evidence type="ECO:0000256" key="1">
    <source>
        <dbReference type="ARBA" id="ARBA00008563"/>
    </source>
</evidence>
<dbReference type="InterPro" id="IPR001787">
    <property type="entry name" value="Ribosomal_bL21"/>
</dbReference>
<dbReference type="GO" id="GO:0005762">
    <property type="term" value="C:mitochondrial large ribosomal subunit"/>
    <property type="evidence" value="ECO:0007669"/>
    <property type="project" value="TreeGrafter"/>
</dbReference>
<evidence type="ECO:0000313" key="5">
    <source>
        <dbReference type="EMBL" id="CAG9797099.1"/>
    </source>
</evidence>
<dbReference type="EMBL" id="OU895877">
    <property type="protein sequence ID" value="CAG9797099.1"/>
    <property type="molecule type" value="Genomic_DNA"/>
</dbReference>
<proteinExistence type="inferred from homology"/>
<dbReference type="GO" id="GO:0003735">
    <property type="term" value="F:structural constituent of ribosome"/>
    <property type="evidence" value="ECO:0007669"/>
    <property type="project" value="InterPro"/>
</dbReference>
<evidence type="ECO:0000313" key="6">
    <source>
        <dbReference type="Proteomes" id="UP001153620"/>
    </source>
</evidence>
<gene>
    <name evidence="5" type="ORF">CHIRRI_LOCUS100</name>
</gene>
<keyword evidence="2" id="KW-0689">Ribosomal protein</keyword>
<dbReference type="Pfam" id="PF00829">
    <property type="entry name" value="Ribosomal_L21p"/>
    <property type="match status" value="1"/>
</dbReference>
<dbReference type="PANTHER" id="PTHR21349">
    <property type="entry name" value="50S RIBOSOMAL PROTEIN L21"/>
    <property type="match status" value="1"/>
</dbReference>
<dbReference type="Proteomes" id="UP001153620">
    <property type="component" value="Chromosome 1"/>
</dbReference>
<dbReference type="PANTHER" id="PTHR21349:SF0">
    <property type="entry name" value="LARGE RIBOSOMAL SUBUNIT PROTEIN BL21M"/>
    <property type="match status" value="1"/>
</dbReference>